<feature type="domain" description="Lipoyl-binding" evidence="13">
    <location>
        <begin position="588"/>
        <end position="671"/>
    </location>
</feature>
<reference evidence="16 17" key="1">
    <citation type="submission" date="2017-04" db="EMBL/GenBank/DDBJ databases">
        <title>Comparative genome analysis of Subtercola boreus.</title>
        <authorList>
            <person name="Cho Y.-J."/>
            <person name="Cho A."/>
            <person name="Kim O.-S."/>
            <person name="Lee J.-I."/>
        </authorList>
    </citation>
    <scope>NUCLEOTIDE SEQUENCE [LARGE SCALE GENOMIC DNA]</scope>
    <source>
        <strain evidence="16 17">K300</strain>
    </source>
</reference>
<feature type="domain" description="Biotin carboxylation" evidence="15">
    <location>
        <begin position="3"/>
        <end position="447"/>
    </location>
</feature>
<organism evidence="16 17">
    <name type="scientific">Subtercola boreus</name>
    <dbReference type="NCBI Taxonomy" id="120213"/>
    <lineage>
        <taxon>Bacteria</taxon>
        <taxon>Bacillati</taxon>
        <taxon>Actinomycetota</taxon>
        <taxon>Actinomycetes</taxon>
        <taxon>Micrococcales</taxon>
        <taxon>Microbacteriaceae</taxon>
        <taxon>Subtercola</taxon>
    </lineage>
</organism>
<accession>A0A3E0VM80</accession>
<keyword evidence="5 12" id="KW-0067">ATP-binding</keyword>
<dbReference type="InterPro" id="IPR011764">
    <property type="entry name" value="Biotin_carboxylation_dom"/>
</dbReference>
<comment type="function">
    <text evidence="9">Component of a biotin-dependent acyl-CoA carboxylase complex. This subunit catalyzes the ATP-dependent carboxylation of the biotin carried by the biotin carboxyl carrier (BCC) domain, resulting in the formation of carboxyl biotin. When associated with the beta1 subunit AccD1, is involved in branched amino-acid catabolism with methylcrotonyl coenzyme A as the substrate.</text>
</comment>
<protein>
    <recommendedName>
        <fullName evidence="11">Biotin-dependent 3-methylcrotonyl-coenzyme A carboxylase alpha1 subunit</fullName>
        <ecNumber evidence="2">6.3.4.14</ecNumber>
    </recommendedName>
</protein>
<dbReference type="InterPro" id="IPR005479">
    <property type="entry name" value="CPAse_ATP-bd"/>
</dbReference>
<dbReference type="PROSITE" id="PS50975">
    <property type="entry name" value="ATP_GRASP"/>
    <property type="match status" value="1"/>
</dbReference>
<keyword evidence="17" id="KW-1185">Reference proteome</keyword>
<dbReference type="SUPFAM" id="SSF56059">
    <property type="entry name" value="Glutathione synthetase ATP-binding domain-like"/>
    <property type="match status" value="1"/>
</dbReference>
<dbReference type="InterPro" id="IPR050856">
    <property type="entry name" value="Biotin_carboxylase_complex"/>
</dbReference>
<dbReference type="PROSITE" id="PS50968">
    <property type="entry name" value="BIOTINYL_LIPOYL"/>
    <property type="match status" value="1"/>
</dbReference>
<comment type="cofactor">
    <cofactor evidence="1">
        <name>biotin</name>
        <dbReference type="ChEBI" id="CHEBI:57586"/>
    </cofactor>
</comment>
<dbReference type="Gene3D" id="3.30.470.20">
    <property type="entry name" value="ATP-grasp fold, B domain"/>
    <property type="match status" value="1"/>
</dbReference>
<evidence type="ECO:0000256" key="3">
    <source>
        <dbReference type="ARBA" id="ARBA00022598"/>
    </source>
</evidence>
<dbReference type="InterPro" id="IPR005482">
    <property type="entry name" value="Biotin_COase_C"/>
</dbReference>
<dbReference type="InterPro" id="IPR011761">
    <property type="entry name" value="ATP-grasp"/>
</dbReference>
<evidence type="ECO:0000313" key="16">
    <source>
        <dbReference type="EMBL" id="RFA09997.1"/>
    </source>
</evidence>
<dbReference type="InterPro" id="IPR016185">
    <property type="entry name" value="PreATP-grasp_dom_sf"/>
</dbReference>
<dbReference type="Proteomes" id="UP000256486">
    <property type="component" value="Unassembled WGS sequence"/>
</dbReference>
<evidence type="ECO:0000256" key="5">
    <source>
        <dbReference type="ARBA" id="ARBA00022840"/>
    </source>
</evidence>
<keyword evidence="6" id="KW-0092">Biotin</keyword>
<evidence type="ECO:0000256" key="8">
    <source>
        <dbReference type="ARBA" id="ARBA00048501"/>
    </source>
</evidence>
<comment type="pathway">
    <text evidence="7">Amino-acid degradation; L-leucine degradation.</text>
</comment>
<dbReference type="FunFam" id="3.30.470.20:FF:000028">
    <property type="entry name" value="Methylcrotonoyl-CoA carboxylase subunit alpha, mitochondrial"/>
    <property type="match status" value="1"/>
</dbReference>
<sequence>MTRIRTLLIANRGEIACRIIRTAREMGIRTVAVFSDADAEALFVAQADRAVRLPGVAPAQTYLRGDLIIEAALRTGADAVHPGYGFLSENADFAQAVGDAGLVFVGPTPDAIRAMGSKIRAKEMMAASGVPVLRGATVTGESTEAELIAGVADIGYPLLVKASAGGGGRGMRIVTEPSGLAESVASARREAGSAFGDDAVFVEKYITAPRHVEVQIFGDTHGTVVHLFERECSIQRRYQKVIEEAPSPVVSPALREELGAAAVAAGTALGYVGAGTVEFILDPSGAFHFLEVNTRLQVEHPVTELITGLDLVRLQLLVAEGEPLPPEALDATITGHAVEVRLYAEDPAAGFLPTSGRLREFELPSSVRTDTGFASGDTVSIHYDPMLAKVIAHAPTRTEAALVLAGALREARLHGVRTNRDLLAGILTEPEFLAARIDTAYLERHTVDDLSASPSGEELRRAVAAAALALRARQRAGATVQPAVSAGWRNVVSAPALVALAGEDGRAIDVRYRIDARHTELTVDGAALGEQLVFAVAEAGPDVHRVTLEIDGLREEFRVVFTDETVDGRRAEVVTIDVDGPFGGTEFTVVDLLPPPGSLAAAGSLTAPMPGSVVRVLVDVGAAVVAGQPIVVLEAMKMEHAVKSPQDGVVESVLVAVGEQVDIGQALAVVTGDEPAGD</sequence>
<dbReference type="SUPFAM" id="SSF51230">
    <property type="entry name" value="Single hybrid motif"/>
    <property type="match status" value="1"/>
</dbReference>
<evidence type="ECO:0000259" key="15">
    <source>
        <dbReference type="PROSITE" id="PS50979"/>
    </source>
</evidence>
<proteinExistence type="predicted"/>
<dbReference type="InterPro" id="IPR011054">
    <property type="entry name" value="Rudment_hybrid_motif"/>
</dbReference>
<dbReference type="FunFam" id="2.40.50.100:FF:000003">
    <property type="entry name" value="Acetyl-CoA carboxylase biotin carboxyl carrier protein"/>
    <property type="match status" value="1"/>
</dbReference>
<dbReference type="Pfam" id="PF02786">
    <property type="entry name" value="CPSase_L_D2"/>
    <property type="match status" value="1"/>
</dbReference>
<dbReference type="InterPro" id="IPR001882">
    <property type="entry name" value="Biotin_BS"/>
</dbReference>
<comment type="subunit">
    <text evidence="10">The biotin-dependent acyl-CoA carboxylase complex is composed of AccA1, which contains the biotin carboxylase (BC) and biotin carboxyl carrier protein (BCCP) domains, and AccD1, which contains the carboxyl transferase (CT) domain. The AccA1/AccD1 complex forms a dodecamer.</text>
</comment>
<evidence type="ECO:0000256" key="11">
    <source>
        <dbReference type="ARBA" id="ARBA00074050"/>
    </source>
</evidence>
<dbReference type="PROSITE" id="PS00188">
    <property type="entry name" value="BIOTIN"/>
    <property type="match status" value="1"/>
</dbReference>
<dbReference type="Pfam" id="PF00289">
    <property type="entry name" value="Biotin_carb_N"/>
    <property type="match status" value="1"/>
</dbReference>
<dbReference type="OrthoDB" id="9760256at2"/>
<dbReference type="GO" id="GO:0046872">
    <property type="term" value="F:metal ion binding"/>
    <property type="evidence" value="ECO:0007669"/>
    <property type="project" value="InterPro"/>
</dbReference>
<dbReference type="PANTHER" id="PTHR18866:SF126">
    <property type="entry name" value="BIOTIN CARBOXYLASE"/>
    <property type="match status" value="1"/>
</dbReference>
<dbReference type="InterPro" id="IPR048429">
    <property type="entry name" value="MCC_alpha_BT"/>
</dbReference>
<dbReference type="CDD" id="cd06850">
    <property type="entry name" value="biotinyl_domain"/>
    <property type="match status" value="1"/>
</dbReference>
<dbReference type="SUPFAM" id="SSF52440">
    <property type="entry name" value="PreATP-grasp domain"/>
    <property type="match status" value="1"/>
</dbReference>
<dbReference type="PANTHER" id="PTHR18866">
    <property type="entry name" value="CARBOXYLASE:PYRUVATE/ACETYL-COA/PROPIONYL-COA CARBOXYLASE"/>
    <property type="match status" value="1"/>
</dbReference>
<evidence type="ECO:0000256" key="10">
    <source>
        <dbReference type="ARBA" id="ARBA00065901"/>
    </source>
</evidence>
<dbReference type="Pfam" id="PF02785">
    <property type="entry name" value="Biotin_carb_C"/>
    <property type="match status" value="1"/>
</dbReference>
<dbReference type="SUPFAM" id="SSF51246">
    <property type="entry name" value="Rudiment single hybrid motif"/>
    <property type="match status" value="1"/>
</dbReference>
<dbReference type="FunFam" id="3.40.50.20:FF:000010">
    <property type="entry name" value="Propionyl-CoA carboxylase subunit alpha"/>
    <property type="match status" value="1"/>
</dbReference>
<name>A0A3E0VM80_9MICO</name>
<gene>
    <name evidence="16" type="ORF">B7R54_12880</name>
</gene>
<evidence type="ECO:0000259" key="14">
    <source>
        <dbReference type="PROSITE" id="PS50975"/>
    </source>
</evidence>
<comment type="caution">
    <text evidence="16">The sequence shown here is derived from an EMBL/GenBank/DDBJ whole genome shotgun (WGS) entry which is preliminary data.</text>
</comment>
<evidence type="ECO:0000256" key="6">
    <source>
        <dbReference type="ARBA" id="ARBA00023267"/>
    </source>
</evidence>
<dbReference type="Gene3D" id="2.40.50.100">
    <property type="match status" value="1"/>
</dbReference>
<evidence type="ECO:0000313" key="17">
    <source>
        <dbReference type="Proteomes" id="UP000256486"/>
    </source>
</evidence>
<dbReference type="InterPro" id="IPR000089">
    <property type="entry name" value="Biotin_lipoyl"/>
</dbReference>
<dbReference type="SMART" id="SM00878">
    <property type="entry name" value="Biotin_carb_C"/>
    <property type="match status" value="1"/>
</dbReference>
<evidence type="ECO:0000256" key="2">
    <source>
        <dbReference type="ARBA" id="ARBA00013263"/>
    </source>
</evidence>
<dbReference type="AlphaFoldDB" id="A0A3E0VM80"/>
<dbReference type="Pfam" id="PF21139">
    <property type="entry name" value="BT_MCC_alpha"/>
    <property type="match status" value="1"/>
</dbReference>
<dbReference type="EMBL" id="NBWZ01000001">
    <property type="protein sequence ID" value="RFA09997.1"/>
    <property type="molecule type" value="Genomic_DNA"/>
</dbReference>
<feature type="domain" description="ATP-grasp" evidence="14">
    <location>
        <begin position="122"/>
        <end position="320"/>
    </location>
</feature>
<dbReference type="RefSeq" id="WP_116415395.1">
    <property type="nucleotide sequence ID" value="NZ_NBWZ01000001.1"/>
</dbReference>
<evidence type="ECO:0000256" key="7">
    <source>
        <dbReference type="ARBA" id="ARBA00046317"/>
    </source>
</evidence>
<dbReference type="PROSITE" id="PS00867">
    <property type="entry name" value="CPSASE_2"/>
    <property type="match status" value="1"/>
</dbReference>
<dbReference type="PROSITE" id="PS00866">
    <property type="entry name" value="CPSASE_1"/>
    <property type="match status" value="1"/>
</dbReference>
<comment type="catalytic activity">
    <reaction evidence="8">
        <text>N(6)-biotinyl-L-lysyl-[protein] + hydrogencarbonate + ATP = N(6)-carboxybiotinyl-L-lysyl-[protein] + ADP + phosphate + H(+)</text>
        <dbReference type="Rhea" id="RHEA:13501"/>
        <dbReference type="Rhea" id="RHEA-COMP:10505"/>
        <dbReference type="Rhea" id="RHEA-COMP:10506"/>
        <dbReference type="ChEBI" id="CHEBI:15378"/>
        <dbReference type="ChEBI" id="CHEBI:17544"/>
        <dbReference type="ChEBI" id="CHEBI:30616"/>
        <dbReference type="ChEBI" id="CHEBI:43474"/>
        <dbReference type="ChEBI" id="CHEBI:83144"/>
        <dbReference type="ChEBI" id="CHEBI:83145"/>
        <dbReference type="ChEBI" id="CHEBI:456216"/>
        <dbReference type="EC" id="6.3.4.14"/>
    </reaction>
    <physiologicalReaction direction="left-to-right" evidence="8">
        <dbReference type="Rhea" id="RHEA:13502"/>
    </physiologicalReaction>
</comment>
<evidence type="ECO:0000259" key="13">
    <source>
        <dbReference type="PROSITE" id="PS50968"/>
    </source>
</evidence>
<evidence type="ECO:0000256" key="12">
    <source>
        <dbReference type="PROSITE-ProRule" id="PRU00409"/>
    </source>
</evidence>
<evidence type="ECO:0000256" key="1">
    <source>
        <dbReference type="ARBA" id="ARBA00001953"/>
    </source>
</evidence>
<dbReference type="InterPro" id="IPR005481">
    <property type="entry name" value="BC-like_N"/>
</dbReference>
<evidence type="ECO:0000256" key="9">
    <source>
        <dbReference type="ARBA" id="ARBA00053351"/>
    </source>
</evidence>
<evidence type="ECO:0000256" key="4">
    <source>
        <dbReference type="ARBA" id="ARBA00022741"/>
    </source>
</evidence>
<dbReference type="GO" id="GO:0005524">
    <property type="term" value="F:ATP binding"/>
    <property type="evidence" value="ECO:0007669"/>
    <property type="project" value="UniProtKB-UniRule"/>
</dbReference>
<keyword evidence="3" id="KW-0436">Ligase</keyword>
<keyword evidence="4 12" id="KW-0547">Nucleotide-binding</keyword>
<dbReference type="EC" id="6.3.4.14" evidence="2"/>
<dbReference type="PROSITE" id="PS50979">
    <property type="entry name" value="BC"/>
    <property type="match status" value="1"/>
</dbReference>
<dbReference type="GO" id="GO:0004075">
    <property type="term" value="F:biotin carboxylase activity"/>
    <property type="evidence" value="ECO:0007669"/>
    <property type="project" value="UniProtKB-EC"/>
</dbReference>
<dbReference type="Pfam" id="PF00364">
    <property type="entry name" value="Biotin_lipoyl"/>
    <property type="match status" value="1"/>
</dbReference>
<dbReference type="InterPro" id="IPR011053">
    <property type="entry name" value="Single_hybrid_motif"/>
</dbReference>